<feature type="compositionally biased region" description="Low complexity" evidence="8">
    <location>
        <begin position="614"/>
        <end position="632"/>
    </location>
</feature>
<feature type="domain" description="C2H2-type" evidence="9">
    <location>
        <begin position="512"/>
        <end position="539"/>
    </location>
</feature>
<evidence type="ECO:0000259" key="9">
    <source>
        <dbReference type="PROSITE" id="PS50157"/>
    </source>
</evidence>
<feature type="domain" description="C2H2-type" evidence="9">
    <location>
        <begin position="484"/>
        <end position="511"/>
    </location>
</feature>
<dbReference type="InParanoid" id="A0A2P5HSF0"/>
<dbReference type="InterPro" id="IPR050329">
    <property type="entry name" value="GLI_C2H2-zinc-finger"/>
</dbReference>
<reference evidence="10" key="1">
    <citation type="submission" date="2017-09" db="EMBL/GenBank/DDBJ databases">
        <title>Polyketide synthases of a Diaporthe helianthi virulent isolate.</title>
        <authorList>
            <person name="Baroncelli R."/>
        </authorList>
    </citation>
    <scope>NUCLEOTIDE SEQUENCE [LARGE SCALE GENOMIC DNA]</scope>
    <source>
        <strain evidence="10">7/96</strain>
    </source>
</reference>
<evidence type="ECO:0000313" key="11">
    <source>
        <dbReference type="Proteomes" id="UP000094444"/>
    </source>
</evidence>
<feature type="domain" description="C2H2-type" evidence="9">
    <location>
        <begin position="568"/>
        <end position="598"/>
    </location>
</feature>
<feature type="domain" description="C2H2-type" evidence="9">
    <location>
        <begin position="540"/>
        <end position="562"/>
    </location>
</feature>
<dbReference type="PROSITE" id="PS50157">
    <property type="entry name" value="ZINC_FINGER_C2H2_2"/>
    <property type="match status" value="5"/>
</dbReference>
<dbReference type="GO" id="GO:0000978">
    <property type="term" value="F:RNA polymerase II cis-regulatory region sequence-specific DNA binding"/>
    <property type="evidence" value="ECO:0007669"/>
    <property type="project" value="TreeGrafter"/>
</dbReference>
<dbReference type="Pfam" id="PF00096">
    <property type="entry name" value="zf-C2H2"/>
    <property type="match status" value="2"/>
</dbReference>
<evidence type="ECO:0000256" key="5">
    <source>
        <dbReference type="ARBA" id="ARBA00022833"/>
    </source>
</evidence>
<keyword evidence="3" id="KW-0677">Repeat</keyword>
<dbReference type="GO" id="GO:0045944">
    <property type="term" value="P:positive regulation of transcription by RNA polymerase II"/>
    <property type="evidence" value="ECO:0007669"/>
    <property type="project" value="UniProtKB-ARBA"/>
</dbReference>
<dbReference type="PANTHER" id="PTHR19818">
    <property type="entry name" value="ZINC FINGER PROTEIN ZIC AND GLI"/>
    <property type="match status" value="1"/>
</dbReference>
<dbReference type="OrthoDB" id="3437960at2759"/>
<organism evidence="10 11">
    <name type="scientific">Diaporthe helianthi</name>
    <dbReference type="NCBI Taxonomy" id="158607"/>
    <lineage>
        <taxon>Eukaryota</taxon>
        <taxon>Fungi</taxon>
        <taxon>Dikarya</taxon>
        <taxon>Ascomycota</taxon>
        <taxon>Pezizomycotina</taxon>
        <taxon>Sordariomycetes</taxon>
        <taxon>Sordariomycetidae</taxon>
        <taxon>Diaporthales</taxon>
        <taxon>Diaporthaceae</taxon>
        <taxon>Diaporthe</taxon>
    </lineage>
</organism>
<evidence type="ECO:0000256" key="4">
    <source>
        <dbReference type="ARBA" id="ARBA00022771"/>
    </source>
</evidence>
<dbReference type="FunFam" id="3.30.160.60:FF:000145">
    <property type="entry name" value="Zinc finger protein 574"/>
    <property type="match status" value="1"/>
</dbReference>
<dbReference type="SMART" id="SM00355">
    <property type="entry name" value="ZnF_C2H2"/>
    <property type="match status" value="6"/>
</dbReference>
<comment type="subcellular location">
    <subcellularLocation>
        <location evidence="1">Nucleus</location>
    </subcellularLocation>
</comment>
<keyword evidence="4 7" id="KW-0863">Zinc-finger</keyword>
<dbReference type="InterPro" id="IPR036236">
    <property type="entry name" value="Znf_C2H2_sf"/>
</dbReference>
<feature type="region of interest" description="Disordered" evidence="8">
    <location>
        <begin position="376"/>
        <end position="403"/>
    </location>
</feature>
<keyword evidence="2" id="KW-0479">Metal-binding</keyword>
<protein>
    <submittedName>
        <fullName evidence="10">Zinc finger protein 664</fullName>
    </submittedName>
</protein>
<dbReference type="InterPro" id="IPR013087">
    <property type="entry name" value="Znf_C2H2_type"/>
</dbReference>
<dbReference type="STRING" id="158607.A0A2P5HSF0"/>
<dbReference type="FunFam" id="3.30.160.60:FF:000100">
    <property type="entry name" value="Zinc finger 45-like"/>
    <property type="match status" value="1"/>
</dbReference>
<dbReference type="Proteomes" id="UP000094444">
    <property type="component" value="Unassembled WGS sequence"/>
</dbReference>
<dbReference type="PANTHER" id="PTHR19818:SF139">
    <property type="entry name" value="PAIR-RULE PROTEIN ODD-PAIRED"/>
    <property type="match status" value="1"/>
</dbReference>
<proteinExistence type="predicted"/>
<feature type="compositionally biased region" description="Polar residues" evidence="8">
    <location>
        <begin position="384"/>
        <end position="403"/>
    </location>
</feature>
<sequence length="737" mass="80537">MDDLVLSCPPYGNASVHEFSAHDDTCLIGAGCKGLGLVSRQSNPDFGTAVSTIPYPTLTDLDGHDAAAPSSKSPNAGDTFLEAITGKLQSRIQSPGDGNPGTSAHEVVSMITDHAAPGLPPQDDKHIEEEYHLSDAEIEPEVAHSAFILQGIMTSAKEASANIVAFHDQPTLYEHDMSEHNYDFDFPQEAGPDCPDPGSHATFAHLYQTQAQTYDSQHQVNQQDNLMQVDPFDIFALGPHPYCHAPALPGASGQNSMVHFQGHAHSNGNFPGECGLPFQTPLQASLHIQQHAQHGQLVQLMDQGLHYSENMQLQHPNQPVLDFPGMETESTFSTSNNNFAQQPVTSGNQGGLFAFGHENLPSPKNENLGRLASPRRASFHPSASDANQDVLNSPAESCASNDGQMQDTGSSVCLWGQGASKCGMVFENAEELEMHVQTQHVENMEKADDGYVCAWADCGRRHKPFAQKSKVKRHMLTHTQYKPFKCDHCAQSFSAKQALSQHVLIHKNAKPLKCDICGKAFRQQSALTMHIRTHTHLKPLKCDVCGALFGESSNLSKHRRTHDAIGRHACPEPLCNKRFNRLDQCRRHLETVHKRRPEEVKQLVGPMTYHRGSSARCSQSSSSSVAGSNKASHVPSKKASKSVHATPVDFVQQGGTTKHVSRAENPDNMAAPMRSPSILQYAQISTENAPLLYSSQDRTEFATMPLQQQSYAAGGAILNETAYNFNQPLQNYAESAW</sequence>
<evidence type="ECO:0000256" key="6">
    <source>
        <dbReference type="ARBA" id="ARBA00023242"/>
    </source>
</evidence>
<dbReference type="SUPFAM" id="SSF57667">
    <property type="entry name" value="beta-beta-alpha zinc fingers"/>
    <property type="match status" value="3"/>
</dbReference>
<evidence type="ECO:0000313" key="10">
    <source>
        <dbReference type="EMBL" id="POS73183.1"/>
    </source>
</evidence>
<accession>A0A2P5HSF0</accession>
<dbReference type="GO" id="GO:0005634">
    <property type="term" value="C:nucleus"/>
    <property type="evidence" value="ECO:0007669"/>
    <property type="project" value="UniProtKB-SubCell"/>
</dbReference>
<dbReference type="PROSITE" id="PS00028">
    <property type="entry name" value="ZINC_FINGER_C2H2_1"/>
    <property type="match status" value="4"/>
</dbReference>
<feature type="domain" description="C2H2-type" evidence="9">
    <location>
        <begin position="451"/>
        <end position="483"/>
    </location>
</feature>
<dbReference type="AlphaFoldDB" id="A0A2P5HSF0"/>
<keyword evidence="5" id="KW-0862">Zinc</keyword>
<name>A0A2P5HSF0_DIAHE</name>
<evidence type="ECO:0000256" key="2">
    <source>
        <dbReference type="ARBA" id="ARBA00022723"/>
    </source>
</evidence>
<evidence type="ECO:0000256" key="7">
    <source>
        <dbReference type="PROSITE-ProRule" id="PRU00042"/>
    </source>
</evidence>
<evidence type="ECO:0000256" key="3">
    <source>
        <dbReference type="ARBA" id="ARBA00022737"/>
    </source>
</evidence>
<dbReference type="GO" id="GO:0008270">
    <property type="term" value="F:zinc ion binding"/>
    <property type="evidence" value="ECO:0007669"/>
    <property type="project" value="UniProtKB-KW"/>
</dbReference>
<feature type="region of interest" description="Disordered" evidence="8">
    <location>
        <begin position="608"/>
        <end position="643"/>
    </location>
</feature>
<evidence type="ECO:0000256" key="1">
    <source>
        <dbReference type="ARBA" id="ARBA00004123"/>
    </source>
</evidence>
<comment type="caution">
    <text evidence="10">The sequence shown here is derived from an EMBL/GenBank/DDBJ whole genome shotgun (WGS) entry which is preliminary data.</text>
</comment>
<keyword evidence="11" id="KW-1185">Reference proteome</keyword>
<gene>
    <name evidence="10" type="ORF">DHEL01_v208430</name>
</gene>
<dbReference type="Gene3D" id="3.30.160.60">
    <property type="entry name" value="Classic Zinc Finger"/>
    <property type="match status" value="4"/>
</dbReference>
<keyword evidence="6" id="KW-0539">Nucleus</keyword>
<evidence type="ECO:0000256" key="8">
    <source>
        <dbReference type="SAM" id="MobiDB-lite"/>
    </source>
</evidence>
<dbReference type="GO" id="GO:0000981">
    <property type="term" value="F:DNA-binding transcription factor activity, RNA polymerase II-specific"/>
    <property type="evidence" value="ECO:0007669"/>
    <property type="project" value="TreeGrafter"/>
</dbReference>
<dbReference type="EMBL" id="MAVT02000847">
    <property type="protein sequence ID" value="POS73183.1"/>
    <property type="molecule type" value="Genomic_DNA"/>
</dbReference>